<accession>A0AA38UIS6</accession>
<evidence type="ECO:0000313" key="2">
    <source>
        <dbReference type="EMBL" id="KAJ3842476.1"/>
    </source>
</evidence>
<feature type="transmembrane region" description="Helical" evidence="1">
    <location>
        <begin position="184"/>
        <end position="203"/>
    </location>
</feature>
<evidence type="ECO:0000313" key="3">
    <source>
        <dbReference type="Proteomes" id="UP001163846"/>
    </source>
</evidence>
<keyword evidence="1" id="KW-0812">Transmembrane</keyword>
<protein>
    <submittedName>
        <fullName evidence="2">Uncharacterized protein</fullName>
    </submittedName>
</protein>
<keyword evidence="3" id="KW-1185">Reference proteome</keyword>
<reference evidence="2" key="1">
    <citation type="submission" date="2022-08" db="EMBL/GenBank/DDBJ databases">
        <authorList>
            <consortium name="DOE Joint Genome Institute"/>
            <person name="Min B."/>
            <person name="Riley R."/>
            <person name="Sierra-Patev S."/>
            <person name="Naranjo-Ortiz M."/>
            <person name="Looney B."/>
            <person name="Konkel Z."/>
            <person name="Slot J.C."/>
            <person name="Sakamoto Y."/>
            <person name="Steenwyk J.L."/>
            <person name="Rokas A."/>
            <person name="Carro J."/>
            <person name="Camarero S."/>
            <person name="Ferreira P."/>
            <person name="Molpeceres G."/>
            <person name="Ruiz-Duenas F.J."/>
            <person name="Serrano A."/>
            <person name="Henrissat B."/>
            <person name="Drula E."/>
            <person name="Hughes K.W."/>
            <person name="Mata J.L."/>
            <person name="Ishikawa N.K."/>
            <person name="Vargas-Isla R."/>
            <person name="Ushijima S."/>
            <person name="Smith C.A."/>
            <person name="Ahrendt S."/>
            <person name="Andreopoulos W."/>
            <person name="He G."/>
            <person name="Labutti K."/>
            <person name="Lipzen A."/>
            <person name="Ng V."/>
            <person name="Sandor L."/>
            <person name="Barry K."/>
            <person name="Martinez A.T."/>
            <person name="Xiao Y."/>
            <person name="Gibbons J.G."/>
            <person name="Terashima K."/>
            <person name="Hibbett D.S."/>
            <person name="Grigoriev I.V."/>
        </authorList>
    </citation>
    <scope>NUCLEOTIDE SEQUENCE</scope>
    <source>
        <strain evidence="2">TFB9207</strain>
    </source>
</reference>
<comment type="caution">
    <text evidence="2">The sequence shown here is derived from an EMBL/GenBank/DDBJ whole genome shotgun (WGS) entry which is preliminary data.</text>
</comment>
<dbReference type="AlphaFoldDB" id="A0AA38UIS6"/>
<sequence length="224" mass="25017">MPTVTLPPGFYEILFHTDDGTEKKVLTPLSVGLVITTGNVTDAPWQIQADGRISSISASGNQVQQYQTLTNNAPCQVGDYVTTSDREKGMSWMIYDVQYHIDETYIGHIMTNDGTKLFWSVDSADSSVRLRQIDDFCINSMPKFHFVPITPREGQYLNKFQRRNHRVVHGGQPPAMENGGGSNLAVILEAIFTLIIINLYVILEMARGNRAGKLNDLLPSWLAK</sequence>
<evidence type="ECO:0000256" key="1">
    <source>
        <dbReference type="SAM" id="Phobius"/>
    </source>
</evidence>
<dbReference type="Proteomes" id="UP001163846">
    <property type="component" value="Unassembled WGS sequence"/>
</dbReference>
<organism evidence="2 3">
    <name type="scientific">Lentinula raphanica</name>
    <dbReference type="NCBI Taxonomy" id="153919"/>
    <lineage>
        <taxon>Eukaryota</taxon>
        <taxon>Fungi</taxon>
        <taxon>Dikarya</taxon>
        <taxon>Basidiomycota</taxon>
        <taxon>Agaricomycotina</taxon>
        <taxon>Agaricomycetes</taxon>
        <taxon>Agaricomycetidae</taxon>
        <taxon>Agaricales</taxon>
        <taxon>Marasmiineae</taxon>
        <taxon>Omphalotaceae</taxon>
        <taxon>Lentinula</taxon>
    </lineage>
</organism>
<dbReference type="EMBL" id="MU806004">
    <property type="protein sequence ID" value="KAJ3842476.1"/>
    <property type="molecule type" value="Genomic_DNA"/>
</dbReference>
<keyword evidence="1" id="KW-1133">Transmembrane helix</keyword>
<proteinExistence type="predicted"/>
<name>A0AA38UIS6_9AGAR</name>
<keyword evidence="1" id="KW-0472">Membrane</keyword>
<gene>
    <name evidence="2" type="ORF">F5878DRAFT_392180</name>
</gene>